<accession>A0A9P8Q1R9</accession>
<comment type="caution">
    <text evidence="1">The sequence shown here is derived from an EMBL/GenBank/DDBJ whole genome shotgun (WGS) entry which is preliminary data.</text>
</comment>
<dbReference type="AlphaFoldDB" id="A0A9P8Q1R9"/>
<evidence type="ECO:0000313" key="2">
    <source>
        <dbReference type="Proteomes" id="UP000774326"/>
    </source>
</evidence>
<organism evidence="1 2">
    <name type="scientific">Wickerhamomyces pijperi</name>
    <name type="common">Yeast</name>
    <name type="synonym">Pichia pijperi</name>
    <dbReference type="NCBI Taxonomy" id="599730"/>
    <lineage>
        <taxon>Eukaryota</taxon>
        <taxon>Fungi</taxon>
        <taxon>Dikarya</taxon>
        <taxon>Ascomycota</taxon>
        <taxon>Saccharomycotina</taxon>
        <taxon>Saccharomycetes</taxon>
        <taxon>Phaffomycetales</taxon>
        <taxon>Wickerhamomycetaceae</taxon>
        <taxon>Wickerhamomyces</taxon>
    </lineage>
</organism>
<name>A0A9P8Q1R9_WICPI</name>
<protein>
    <submittedName>
        <fullName evidence="1">Uncharacterized protein</fullName>
    </submittedName>
</protein>
<reference evidence="1" key="2">
    <citation type="submission" date="2021-01" db="EMBL/GenBank/DDBJ databases">
        <authorList>
            <person name="Schikora-Tamarit M.A."/>
        </authorList>
    </citation>
    <scope>NUCLEOTIDE SEQUENCE</scope>
    <source>
        <strain evidence="1">CBS2887</strain>
    </source>
</reference>
<dbReference type="Proteomes" id="UP000774326">
    <property type="component" value="Unassembled WGS sequence"/>
</dbReference>
<dbReference type="EMBL" id="JAEUBG010004514">
    <property type="protein sequence ID" value="KAH3681249.1"/>
    <property type="molecule type" value="Genomic_DNA"/>
</dbReference>
<keyword evidence="2" id="KW-1185">Reference proteome</keyword>
<reference evidence="1" key="1">
    <citation type="journal article" date="2021" name="Open Biol.">
        <title>Shared evolutionary footprints suggest mitochondrial oxidative damage underlies multiple complex I losses in fungi.</title>
        <authorList>
            <person name="Schikora-Tamarit M.A."/>
            <person name="Marcet-Houben M."/>
            <person name="Nosek J."/>
            <person name="Gabaldon T."/>
        </authorList>
    </citation>
    <scope>NUCLEOTIDE SEQUENCE</scope>
    <source>
        <strain evidence="1">CBS2887</strain>
    </source>
</reference>
<sequence length="480" mass="54407">MYIPIPRFPIEICQLIIGHIEDSIETTRTLASIPQLAPLFVNKLCFIVLEDETFTANQVSDSAMKNLEPYGNVFKFKVIHPLRCNNHNLPLIDGKCPATVGYGSNRICGQTYVSRVMYDFCLENDLESRKSIIHQCQRFSHVVFKTGMISNKFSKIDEHLSLLVSLLVHGSATNRPHNVFAFTERHPGTADLSKSWRILKCSIGIDGHLSPSVFSQSGHNPTDFFGEVNSGAYSSSSLATISNSATSSIYLSPRFGSSFLLTNERDAKSGSYKRNLIVDLASPGQTLLDLSTTHFNSIPVKVLRFIVHTRSSTDEKHPQIPYFITDEFSQVLETLNWNISERFLEAIEMFFSSKFKEEIEKNIPSSMTNGSFAPYTRSRVRDLIQSRITKGTSNSHKKILKFLIQYRDECQEYLSSSNRTNIQLDFKESLAYFHSQFDALDNVVYVLTLGPDLIKAKNDMYDSAMEAYGAQYVFDRLKHR</sequence>
<proteinExistence type="predicted"/>
<evidence type="ECO:0000313" key="1">
    <source>
        <dbReference type="EMBL" id="KAH3681249.1"/>
    </source>
</evidence>
<gene>
    <name evidence="1" type="ORF">WICPIJ_007787</name>
</gene>